<dbReference type="GO" id="GO:0005886">
    <property type="term" value="C:plasma membrane"/>
    <property type="evidence" value="ECO:0007669"/>
    <property type="project" value="UniProtKB-SubCell"/>
</dbReference>
<organism evidence="8">
    <name type="scientific">Actinomyces succiniciruminis</name>
    <dbReference type="NCBI Taxonomy" id="1522002"/>
    <lineage>
        <taxon>Bacteria</taxon>
        <taxon>Bacillati</taxon>
        <taxon>Actinomycetota</taxon>
        <taxon>Actinomycetes</taxon>
        <taxon>Actinomycetales</taxon>
        <taxon>Actinomycetaceae</taxon>
        <taxon>Actinomyces</taxon>
    </lineage>
</organism>
<evidence type="ECO:0000256" key="6">
    <source>
        <dbReference type="SAM" id="Phobius"/>
    </source>
</evidence>
<feature type="transmembrane region" description="Helical" evidence="6">
    <location>
        <begin position="383"/>
        <end position="404"/>
    </location>
</feature>
<accession>A0A1L7RQA8</accession>
<gene>
    <name evidence="8" type="ORF">AAM4_1896</name>
</gene>
<feature type="transmembrane region" description="Helical" evidence="6">
    <location>
        <begin position="48"/>
        <end position="67"/>
    </location>
</feature>
<dbReference type="GO" id="GO:0022857">
    <property type="term" value="F:transmembrane transporter activity"/>
    <property type="evidence" value="ECO:0007669"/>
    <property type="project" value="InterPro"/>
</dbReference>
<reference evidence="8" key="1">
    <citation type="submission" date="2014-07" db="EMBL/GenBank/DDBJ databases">
        <authorList>
            <person name="Zhang J.E."/>
            <person name="Yang H."/>
            <person name="Guo J."/>
            <person name="Deng Z."/>
            <person name="Luo H."/>
            <person name="Luo M."/>
            <person name="Zhao B."/>
        </authorList>
    </citation>
    <scope>NUCLEOTIDE SEQUENCE</scope>
    <source>
        <strain evidence="8">AM4</strain>
    </source>
</reference>
<dbReference type="AlphaFoldDB" id="A0A1L7RQA8"/>
<evidence type="ECO:0000259" key="7">
    <source>
        <dbReference type="PROSITE" id="PS50850"/>
    </source>
</evidence>
<feature type="transmembrane region" description="Helical" evidence="6">
    <location>
        <begin position="104"/>
        <end position="125"/>
    </location>
</feature>
<feature type="transmembrane region" description="Helical" evidence="6">
    <location>
        <begin position="320"/>
        <end position="342"/>
    </location>
</feature>
<evidence type="ECO:0000256" key="2">
    <source>
        <dbReference type="ARBA" id="ARBA00022692"/>
    </source>
</evidence>
<dbReference type="Pfam" id="PF07690">
    <property type="entry name" value="MFS_1"/>
    <property type="match status" value="1"/>
</dbReference>
<comment type="subcellular location">
    <subcellularLocation>
        <location evidence="1">Cell membrane</location>
        <topology evidence="1">Multi-pass membrane protein</topology>
    </subcellularLocation>
</comment>
<dbReference type="InterPro" id="IPR036259">
    <property type="entry name" value="MFS_trans_sf"/>
</dbReference>
<feature type="transmembrane region" description="Helical" evidence="6">
    <location>
        <begin position="264"/>
        <end position="285"/>
    </location>
</feature>
<dbReference type="InterPro" id="IPR020846">
    <property type="entry name" value="MFS_dom"/>
</dbReference>
<dbReference type="EMBL" id="LK995520">
    <property type="protein sequence ID" value="CED91728.1"/>
    <property type="molecule type" value="Genomic_DNA"/>
</dbReference>
<evidence type="ECO:0000313" key="8">
    <source>
        <dbReference type="EMBL" id="CED91728.1"/>
    </source>
</evidence>
<feature type="transmembrane region" description="Helical" evidence="6">
    <location>
        <begin position="79"/>
        <end position="98"/>
    </location>
</feature>
<dbReference type="PANTHER" id="PTHR23542:SF1">
    <property type="entry name" value="MAJOR FACILITATOR SUPERFAMILY (MFS) PROFILE DOMAIN-CONTAINING PROTEIN"/>
    <property type="match status" value="1"/>
</dbReference>
<feature type="compositionally biased region" description="Low complexity" evidence="5">
    <location>
        <begin position="207"/>
        <end position="218"/>
    </location>
</feature>
<feature type="region of interest" description="Disordered" evidence="5">
    <location>
        <begin position="194"/>
        <end position="220"/>
    </location>
</feature>
<evidence type="ECO:0000256" key="4">
    <source>
        <dbReference type="ARBA" id="ARBA00023136"/>
    </source>
</evidence>
<evidence type="ECO:0000256" key="3">
    <source>
        <dbReference type="ARBA" id="ARBA00022989"/>
    </source>
</evidence>
<keyword evidence="2 6" id="KW-0812">Transmembrane</keyword>
<dbReference type="SUPFAM" id="SSF103473">
    <property type="entry name" value="MFS general substrate transporter"/>
    <property type="match status" value="1"/>
</dbReference>
<dbReference type="Gene3D" id="1.20.1250.20">
    <property type="entry name" value="MFS general substrate transporter like domains"/>
    <property type="match status" value="1"/>
</dbReference>
<keyword evidence="4 6" id="KW-0472">Membrane</keyword>
<proteinExistence type="predicted"/>
<dbReference type="RefSeq" id="WP_210580698.1">
    <property type="nucleotide sequence ID" value="NZ_LK995520.1"/>
</dbReference>
<feature type="transmembrane region" description="Helical" evidence="6">
    <location>
        <begin position="297"/>
        <end position="314"/>
    </location>
</feature>
<keyword evidence="3 6" id="KW-1133">Transmembrane helix</keyword>
<sequence>MSSTYATILRRPGALGFSIAGLLARFPMSMVGISTILAIQEFYGSYSAAGTVSAVNVVAVAVGAPVLARLVDAYGQSRIMLPAMLASAAALVGLAVAAQAHAPLGVLLVLSALAGLLAGSFGSLVRSRWTTILTTPEQVHTAFSLEAAFDEVAFIIGPVLATVLCTSLPPTSGWIAAVALQLGGGLWFFSQRATEPTPHRRRREARAGAPAGTAPEPTSGQATVPVLRHGAVVAVIAVFLASGAMFGANDVAAVAFATELGRKSASGVVLAAWGVGSFAAALVYGSRSWHRPLWQQFLFGATALAVGASTLMFAPNLVVLGVLMALTGMAIAPTVTTGNTITQVSVAPSQLTEGLAWIGTAMNIGVSLGSMFGGHAIDAAGSHGGYLLVAAMGWLAVVMCLAGLRTLRHARPHHVLPASPQAADADPDLPERPA</sequence>
<feature type="domain" description="Major facilitator superfamily (MFS) profile" evidence="7">
    <location>
        <begin position="230"/>
        <end position="434"/>
    </location>
</feature>
<evidence type="ECO:0000256" key="5">
    <source>
        <dbReference type="SAM" id="MobiDB-lite"/>
    </source>
</evidence>
<protein>
    <submittedName>
        <fullName evidence="8">Permease of the major facilitator super protein</fullName>
    </submittedName>
</protein>
<feature type="transmembrane region" description="Helical" evidence="6">
    <location>
        <begin position="354"/>
        <end position="377"/>
    </location>
</feature>
<feature type="transmembrane region" description="Helical" evidence="6">
    <location>
        <begin position="231"/>
        <end position="258"/>
    </location>
</feature>
<dbReference type="PROSITE" id="PS50850">
    <property type="entry name" value="MFS"/>
    <property type="match status" value="1"/>
</dbReference>
<name>A0A1L7RQA8_9ACTO</name>
<dbReference type="InterPro" id="IPR011701">
    <property type="entry name" value="MFS"/>
</dbReference>
<evidence type="ECO:0000256" key="1">
    <source>
        <dbReference type="ARBA" id="ARBA00004651"/>
    </source>
</evidence>
<dbReference type="PANTHER" id="PTHR23542">
    <property type="match status" value="1"/>
</dbReference>